<dbReference type="eggNOG" id="COG3843">
    <property type="taxonomic scope" value="Bacteria"/>
</dbReference>
<name>B7K6M7_RIPO1</name>
<dbReference type="InterPro" id="IPR005094">
    <property type="entry name" value="Endonuclease_MobA/VirD2"/>
</dbReference>
<gene>
    <name evidence="3" type="ordered locus">PCC8801_4540</name>
</gene>
<dbReference type="Proteomes" id="UP000008204">
    <property type="component" value="Plasmid pP880102"/>
</dbReference>
<accession>B7K6M7</accession>
<evidence type="ECO:0000313" key="4">
    <source>
        <dbReference type="Proteomes" id="UP000008204"/>
    </source>
</evidence>
<dbReference type="HOGENOM" id="CLU_588909_0_0_3"/>
<dbReference type="RefSeq" id="WP_012593099.1">
    <property type="nucleotide sequence ID" value="NC_011723.1"/>
</dbReference>
<dbReference type="KEGG" id="cyp:PCC8801_4540"/>
<dbReference type="AlphaFoldDB" id="B7K6M7"/>
<protein>
    <submittedName>
        <fullName evidence="3">Relaxase/mobilization nuclease family protein</fullName>
    </submittedName>
</protein>
<keyword evidence="4" id="KW-1185">Reference proteome</keyword>
<dbReference type="EMBL" id="CP001289">
    <property type="protein sequence ID" value="ACK68449.1"/>
    <property type="molecule type" value="Genomic_DNA"/>
</dbReference>
<evidence type="ECO:0000313" key="3">
    <source>
        <dbReference type="EMBL" id="ACK68449.1"/>
    </source>
</evidence>
<evidence type="ECO:0000259" key="2">
    <source>
        <dbReference type="Pfam" id="PF03432"/>
    </source>
</evidence>
<dbReference type="OrthoDB" id="423968at2"/>
<feature type="region of interest" description="Disordered" evidence="1">
    <location>
        <begin position="444"/>
        <end position="464"/>
    </location>
</feature>
<feature type="domain" description="MobA/VirD2-like nuclease" evidence="2">
    <location>
        <begin position="17"/>
        <end position="152"/>
    </location>
</feature>
<organism evidence="3 4">
    <name type="scientific">Rippkaea orientalis (strain PCC 8801 / RF-1)</name>
    <name type="common">Cyanothece sp. (strain PCC 8801)</name>
    <dbReference type="NCBI Taxonomy" id="41431"/>
    <lineage>
        <taxon>Bacteria</taxon>
        <taxon>Bacillati</taxon>
        <taxon>Cyanobacteriota</taxon>
        <taxon>Cyanophyceae</taxon>
        <taxon>Oscillatoriophycideae</taxon>
        <taxon>Chroococcales</taxon>
        <taxon>Aphanothecaceae</taxon>
        <taxon>Rippkaea</taxon>
        <taxon>Rippkaea orientalis</taxon>
    </lineage>
</organism>
<geneLocation type="plasmid" evidence="3 4">
    <name>pP880102</name>
</geneLocation>
<dbReference type="Pfam" id="PF03432">
    <property type="entry name" value="Relaxase"/>
    <property type="match status" value="1"/>
</dbReference>
<reference evidence="4" key="1">
    <citation type="journal article" date="2011" name="MBio">
        <title>Novel metabolic attributes of the genus Cyanothece, comprising a group of unicellular nitrogen-fixing Cyanobacteria.</title>
        <authorList>
            <person name="Bandyopadhyay A."/>
            <person name="Elvitigala T."/>
            <person name="Welsh E."/>
            <person name="Stockel J."/>
            <person name="Liberton M."/>
            <person name="Min H."/>
            <person name="Sherman L.A."/>
            <person name="Pakrasi H.B."/>
        </authorList>
    </citation>
    <scope>NUCLEOTIDE SEQUENCE [LARGE SCALE GENOMIC DNA]</scope>
    <source>
        <strain evidence="4">PCC 8801</strain>
        <plasmid evidence="4">pP880102</plasmid>
    </source>
</reference>
<proteinExistence type="predicted"/>
<sequence>MIGHIEHGSNFGGLFRYLLASDKGARIIGGNAAGETIDQLTQEFNNCADQRRTTTKPVKHFILSFAPEDGFVSDDLKQTLASFAIQRLGYIDNQYVVIDHQRQDPGHDWNHDHDHIHIVVNMITLDGQRVDDWQDKRRFEAIIRELEQEHQLTPVAPSRERNRKALTHGQVQKYKRELRDLRAGKQTEPPEIPISVKLQAAIDAASLDQPTMTIFIGRLQQLGIDVMPIVTETGRKRISYQMHGAKPFRGSKLHNGSFPKLISHRGIDLDLQRDKKAMDDAVNHQPVIIPSDQLIEWSQINLIPYLPSELPLEELEKETKAGQDLISQSLEPKDNQLMPELFSDVLNKQQEYTLIIAPIAQRWLQVNQTVSYQSKHHVIEYESGKLTIKDNQGNYQMMAVAVGTDQQNQTIWQSGNLPLNSPGLTQEDVERFTSSKMEKAIKEIEGKLNQATSQSSQPRRRRRR</sequence>
<keyword evidence="3" id="KW-0614">Plasmid</keyword>
<evidence type="ECO:0000256" key="1">
    <source>
        <dbReference type="SAM" id="MobiDB-lite"/>
    </source>
</evidence>